<dbReference type="GO" id="GO:0016645">
    <property type="term" value="F:oxidoreductase activity, acting on the CH-NH group of donors"/>
    <property type="evidence" value="ECO:0007669"/>
    <property type="project" value="InterPro"/>
</dbReference>
<dbReference type="NCBIfam" id="NF033855">
    <property type="entry name" value="tRNA_MNMC2"/>
    <property type="match status" value="1"/>
</dbReference>
<evidence type="ECO:0000259" key="1">
    <source>
        <dbReference type="Pfam" id="PF05430"/>
    </source>
</evidence>
<dbReference type="Gene3D" id="3.40.50.150">
    <property type="entry name" value="Vaccinia Virus protein VP39"/>
    <property type="match status" value="1"/>
</dbReference>
<dbReference type="PANTHER" id="PTHR39963:SF1">
    <property type="entry name" value="MNMC-LIKE METHYLTRANSFERASE DOMAIN-CONTAINING PROTEIN"/>
    <property type="match status" value="1"/>
</dbReference>
<dbReference type="EMBL" id="DXHL01000025">
    <property type="protein sequence ID" value="HIW10919.1"/>
    <property type="molecule type" value="Genomic_DNA"/>
</dbReference>
<reference evidence="2" key="1">
    <citation type="journal article" date="2021" name="PeerJ">
        <title>Extensive microbial diversity within the chicken gut microbiome revealed by metagenomics and culture.</title>
        <authorList>
            <person name="Gilroy R."/>
            <person name="Ravi A."/>
            <person name="Getino M."/>
            <person name="Pursley I."/>
            <person name="Horton D.L."/>
            <person name="Alikhan N.F."/>
            <person name="Baker D."/>
            <person name="Gharbi K."/>
            <person name="Hall N."/>
            <person name="Watson M."/>
            <person name="Adriaenssens E.M."/>
            <person name="Foster-Nyarko E."/>
            <person name="Jarju S."/>
            <person name="Secka A."/>
            <person name="Antonio M."/>
            <person name="Oren A."/>
            <person name="Chaudhuri R.R."/>
            <person name="La Ragione R."/>
            <person name="Hildebrand F."/>
            <person name="Pallen M.J."/>
        </authorList>
    </citation>
    <scope>NUCLEOTIDE SEQUENCE</scope>
    <source>
        <strain evidence="2">ChiBcec15-1070</strain>
    </source>
</reference>
<dbReference type="Pfam" id="PF05430">
    <property type="entry name" value="Methyltransf_30"/>
    <property type="match status" value="1"/>
</dbReference>
<dbReference type="InterPro" id="IPR047785">
    <property type="entry name" value="tRNA_MNMC2"/>
</dbReference>
<dbReference type="InterPro" id="IPR008471">
    <property type="entry name" value="MnmC-like_methylTransf"/>
</dbReference>
<name>A0A9D1QE42_9BACT</name>
<comment type="caution">
    <text evidence="2">The sequence shown here is derived from an EMBL/GenBank/DDBJ whole genome shotgun (WGS) entry which is preliminary data.</text>
</comment>
<dbReference type="AlphaFoldDB" id="A0A9D1QE42"/>
<reference evidence="2" key="2">
    <citation type="submission" date="2021-04" db="EMBL/GenBank/DDBJ databases">
        <authorList>
            <person name="Gilroy R."/>
        </authorList>
    </citation>
    <scope>NUCLEOTIDE SEQUENCE</scope>
    <source>
        <strain evidence="2">ChiBcec15-1070</strain>
    </source>
</reference>
<dbReference type="GO" id="GO:0004808">
    <property type="term" value="F:tRNA (5-methylaminomethyl-2-thiouridylate)(34)-methyltransferase activity"/>
    <property type="evidence" value="ECO:0007669"/>
    <property type="project" value="InterPro"/>
</dbReference>
<protein>
    <submittedName>
        <fullName evidence="2">tRNA (5-methylaminomethyl-2-thiouridine)(34)-methyltransferase MnmD</fullName>
    </submittedName>
</protein>
<dbReference type="InterPro" id="IPR029063">
    <property type="entry name" value="SAM-dependent_MTases_sf"/>
</dbReference>
<dbReference type="Proteomes" id="UP000823926">
    <property type="component" value="Unassembled WGS sequence"/>
</dbReference>
<sequence length="224" mass="25148">MEFLETEDGSLTLRHAVLGELYHSDRGAVGEAEHVYIRAGLDFVAAERAAAESERPIAVFEVGFGTGLNAWLTAERAAELGRAVDYRAIDLYPLAEETWRKLHYTESPFFEWMQEVPWDGAAYRYGEGQFSLTKFQADLVTFDFSEMASTFDVVYFDAFAPDAQPELWSEAVMAAMYRILRPEGVLVTYSSKGSVKQALRAVGFEVSRLPGALGKRHMVRARKI</sequence>
<gene>
    <name evidence="2" type="primary">mnmD</name>
    <name evidence="2" type="ORF">H9888_05380</name>
</gene>
<dbReference type="PANTHER" id="PTHR39963">
    <property type="entry name" value="SLL0983 PROTEIN"/>
    <property type="match status" value="1"/>
</dbReference>
<proteinExistence type="predicted"/>
<dbReference type="SUPFAM" id="SSF53335">
    <property type="entry name" value="S-adenosyl-L-methionine-dependent methyltransferases"/>
    <property type="match status" value="1"/>
</dbReference>
<evidence type="ECO:0000313" key="3">
    <source>
        <dbReference type="Proteomes" id="UP000823926"/>
    </source>
</evidence>
<evidence type="ECO:0000313" key="2">
    <source>
        <dbReference type="EMBL" id="HIW10919.1"/>
    </source>
</evidence>
<organism evidence="2 3">
    <name type="scientific">Candidatus Rikenella faecigallinarum</name>
    <dbReference type="NCBI Taxonomy" id="2838745"/>
    <lineage>
        <taxon>Bacteria</taxon>
        <taxon>Pseudomonadati</taxon>
        <taxon>Bacteroidota</taxon>
        <taxon>Bacteroidia</taxon>
        <taxon>Bacteroidales</taxon>
        <taxon>Rikenellaceae</taxon>
        <taxon>Rikenella</taxon>
    </lineage>
</organism>
<feature type="domain" description="MnmC-like methyltransferase" evidence="1">
    <location>
        <begin position="143"/>
        <end position="223"/>
    </location>
</feature>
<accession>A0A9D1QE42</accession>